<evidence type="ECO:0000313" key="2">
    <source>
        <dbReference type="Proteomes" id="UP000238308"/>
    </source>
</evidence>
<organism evidence="1 2">
    <name type="scientific">Jezberella montanilacus</name>
    <dbReference type="NCBI Taxonomy" id="323426"/>
    <lineage>
        <taxon>Bacteria</taxon>
        <taxon>Pseudomonadati</taxon>
        <taxon>Pseudomonadota</taxon>
        <taxon>Betaproteobacteria</taxon>
        <taxon>Burkholderiales</taxon>
        <taxon>Alcaligenaceae</taxon>
        <taxon>Jezberella</taxon>
    </lineage>
</organism>
<sequence>MSLGQGFKLLFWCDHQGTNATIDDYIVRSPNEERYQDWCRLVGNG</sequence>
<name>A0A2T0XKX6_9BURK</name>
<gene>
    <name evidence="1" type="ORF">BCM14_1027</name>
</gene>
<accession>A0A2T0XKX6</accession>
<keyword evidence="2" id="KW-1185">Reference proteome</keyword>
<dbReference type="AlphaFoldDB" id="A0A2T0XKX6"/>
<reference evidence="1 2" key="1">
    <citation type="submission" date="2018-03" db="EMBL/GenBank/DDBJ databases">
        <title>Genomic Encyclopedia of Type Strains, Phase III (KMG-III): the genomes of soil and plant-associated and newly described type strains.</title>
        <authorList>
            <person name="Whitman W."/>
        </authorList>
    </citation>
    <scope>NUCLEOTIDE SEQUENCE [LARGE SCALE GENOMIC DNA]</scope>
    <source>
        <strain evidence="1 2">MWH-P2sevCIIIb</strain>
    </source>
</reference>
<proteinExistence type="predicted"/>
<evidence type="ECO:0000313" key="1">
    <source>
        <dbReference type="EMBL" id="PRY99575.1"/>
    </source>
</evidence>
<dbReference type="EMBL" id="PVTV01000011">
    <property type="protein sequence ID" value="PRY99575.1"/>
    <property type="molecule type" value="Genomic_DNA"/>
</dbReference>
<comment type="caution">
    <text evidence="1">The sequence shown here is derived from an EMBL/GenBank/DDBJ whole genome shotgun (WGS) entry which is preliminary data.</text>
</comment>
<dbReference type="Proteomes" id="UP000238308">
    <property type="component" value="Unassembled WGS sequence"/>
</dbReference>
<protein>
    <submittedName>
        <fullName evidence="1">Uncharacterized protein</fullName>
    </submittedName>
</protein>